<evidence type="ECO:0000313" key="1">
    <source>
        <dbReference type="EMBL" id="AWT42583.1"/>
    </source>
</evidence>
<protein>
    <submittedName>
        <fullName evidence="1">Uncharacterized protein</fullName>
    </submittedName>
</protein>
<gene>
    <name evidence="1" type="ORF">DMT42_09820</name>
</gene>
<sequence>MPASAQTAQSVTTAYHWVMSIQTPTGRFFTRSAIVDVAAGATRQQIFGRIYRQFAEEYGTPLTVLFFDLQPDQL</sequence>
<organism evidence="1 2">
    <name type="scientific">Streptomyces actuosus</name>
    <dbReference type="NCBI Taxonomy" id="1885"/>
    <lineage>
        <taxon>Bacteria</taxon>
        <taxon>Bacillati</taxon>
        <taxon>Actinomycetota</taxon>
        <taxon>Actinomycetes</taxon>
        <taxon>Kitasatosporales</taxon>
        <taxon>Streptomycetaceae</taxon>
        <taxon>Streptomyces</taxon>
    </lineage>
</organism>
<evidence type="ECO:0000313" key="2">
    <source>
        <dbReference type="Proteomes" id="UP000247634"/>
    </source>
</evidence>
<keyword evidence="2" id="KW-1185">Reference proteome</keyword>
<dbReference type="OrthoDB" id="4310329at2"/>
<proteinExistence type="predicted"/>
<dbReference type="Proteomes" id="UP000247634">
    <property type="component" value="Chromosome"/>
</dbReference>
<dbReference type="AlphaFoldDB" id="A0A2U9NZC5"/>
<name>A0A2U9NZC5_STRAS</name>
<dbReference type="EMBL" id="CP029788">
    <property type="protein sequence ID" value="AWT42583.1"/>
    <property type="molecule type" value="Genomic_DNA"/>
</dbReference>
<accession>A0A2U9NZC5</accession>
<dbReference type="KEGG" id="sact:DMT42_09820"/>
<dbReference type="RefSeq" id="WP_110627506.1">
    <property type="nucleotide sequence ID" value="NZ_CP029788.1"/>
</dbReference>
<reference evidence="1 2" key="1">
    <citation type="submission" date="2018-06" db="EMBL/GenBank/DDBJ databases">
        <title>The complete genome sequence of a nosiheptide producer Streptomyces actuosus ATCC 25421: deducing the ability of producing a new class III lantibiotics.</title>
        <authorList>
            <person name="Liu W."/>
            <person name="Sun F."/>
            <person name="Hu Y."/>
        </authorList>
    </citation>
    <scope>NUCLEOTIDE SEQUENCE [LARGE SCALE GENOMIC DNA]</scope>
    <source>
        <strain evidence="1 2">ATCC 25421</strain>
    </source>
</reference>